<feature type="compositionally biased region" description="Low complexity" evidence="1">
    <location>
        <begin position="22"/>
        <end position="39"/>
    </location>
</feature>
<dbReference type="AlphaFoldDB" id="A0A8H7VGB1"/>
<protein>
    <submittedName>
        <fullName evidence="3">Uncharacterized protein</fullName>
    </submittedName>
</protein>
<evidence type="ECO:0000256" key="2">
    <source>
        <dbReference type="SAM" id="Phobius"/>
    </source>
</evidence>
<reference evidence="3 4" key="1">
    <citation type="submission" date="2020-12" db="EMBL/GenBank/DDBJ databases">
        <title>Metabolic potential, ecology and presence of endohyphal bacteria is reflected in genomic diversity of Mucoromycotina.</title>
        <authorList>
            <person name="Muszewska A."/>
            <person name="Okrasinska A."/>
            <person name="Steczkiewicz K."/>
            <person name="Drgas O."/>
            <person name="Orlowska M."/>
            <person name="Perlinska-Lenart U."/>
            <person name="Aleksandrzak-Piekarczyk T."/>
            <person name="Szatraj K."/>
            <person name="Zielenkiewicz U."/>
            <person name="Pilsyk S."/>
            <person name="Malc E."/>
            <person name="Mieczkowski P."/>
            <person name="Kruszewska J.S."/>
            <person name="Biernat P."/>
            <person name="Pawlowska J."/>
        </authorList>
    </citation>
    <scope>NUCLEOTIDE SEQUENCE [LARGE SCALE GENOMIC DNA]</scope>
    <source>
        <strain evidence="3 4">CBS 142.35</strain>
    </source>
</reference>
<evidence type="ECO:0000313" key="4">
    <source>
        <dbReference type="Proteomes" id="UP000646827"/>
    </source>
</evidence>
<dbReference type="PANTHER" id="PTHR33604:SF3">
    <property type="entry name" value="OSJNBA0004B13.7 PROTEIN"/>
    <property type="match status" value="1"/>
</dbReference>
<dbReference type="OrthoDB" id="2020070at2759"/>
<feature type="transmembrane region" description="Helical" evidence="2">
    <location>
        <begin position="81"/>
        <end position="99"/>
    </location>
</feature>
<evidence type="ECO:0000256" key="1">
    <source>
        <dbReference type="SAM" id="MobiDB-lite"/>
    </source>
</evidence>
<accession>A0A8H7VGB1</accession>
<name>A0A8H7VGB1_9FUNG</name>
<gene>
    <name evidence="3" type="ORF">INT45_005423</name>
</gene>
<sequence>MLSSSKRPTGDEELIFSQRQHNNSTMNNNSSSNNSTFSNLHHRNPFLNSGSHPIIHNASTHNNLHTFSFHRLRRLITHRPTFFWWGIAFFCLLFLLARLPSSPRPSQKRRYEILFTHDLVEYQDTSQMTDYELLDKLLKNVQGENENNQWQAQFNRHERTPNWIADGKDRVFESYSKQLSQQKVRGHSSQELDRLMDGSQLHYIDNHARTVPVTAIIYYTKNGQLHTQIESILSQTVVPEALWIVCTPDVQSDVKSKTVAFKNNKHVKIMVWDPIEWLQVALRVSTEYLWIVDKDIAPGTRYLERVLRLSDTDEYRSAFLGTQAVVFKQQYRDTPLKCITDSVEDGSLPSRTQSVDMISDLWLLRRSWLSSVSVDSILKQQQQQLDPRLFGYSVSRSLLIHSGIPSIVIPTESLDQDYQTKRLSNRDDSTDTGSQVCNAIDQYLQKTREAGTVWRESIAAPGIKSYKASTKSPVTFVFDGVQHMEQFVSYVCEFDRTALTDIHIITTGEQQGLSATELLKFIEKNYSKCADSVTIHDLDIGFSSAADTSVFLNQATHAFTQLVSLIQPHVIIYIDHNGPAKRSIQAATEITKTVSIGLPPRDIAHASWMANLPAESLANWNDFTVKLVFITDRNPQSLARLIRSAARAHYFGDTIDMTIVMEQSSDRVTQAFANDLPWPHGGKDLRHRITKVNRMPVYVESWYPADDHEYGIILDDHVELSEMFYVWVKYAILRYRYGQDMPDDAKAMFGISLYSPNVMENDPNGRKIFEPSSALISNGYDAESPYLMQSAHSFGSAAVYFPEHWREFHDFITARVTDMEKKQMQNITIPNARSSQWTNSWKRFMDELIFMRAYVMLYPNFKNYVSLSTSHLELGNNHVTSMGDYSNAAELLRVPLMTSKSDSQGLSLLQQLPGGRLPTWYSLPVLDLWGNVQSMGVLRERGLTFQRSVSSCTPVKLKDHLHDPSDLLCPSAKLIPIPVTSEDDPVPDFATRVVTVFVDAEPTPDPQQEQDQQKPL</sequence>
<dbReference type="PANTHER" id="PTHR33604">
    <property type="entry name" value="OSJNBA0004B13.7 PROTEIN"/>
    <property type="match status" value="1"/>
</dbReference>
<dbReference type="Proteomes" id="UP000646827">
    <property type="component" value="Unassembled WGS sequence"/>
</dbReference>
<keyword evidence="2" id="KW-0472">Membrane</keyword>
<organism evidence="3 4">
    <name type="scientific">Circinella minor</name>
    <dbReference type="NCBI Taxonomy" id="1195481"/>
    <lineage>
        <taxon>Eukaryota</taxon>
        <taxon>Fungi</taxon>
        <taxon>Fungi incertae sedis</taxon>
        <taxon>Mucoromycota</taxon>
        <taxon>Mucoromycotina</taxon>
        <taxon>Mucoromycetes</taxon>
        <taxon>Mucorales</taxon>
        <taxon>Lichtheimiaceae</taxon>
        <taxon>Circinella</taxon>
    </lineage>
</organism>
<proteinExistence type="predicted"/>
<evidence type="ECO:0000313" key="3">
    <source>
        <dbReference type="EMBL" id="KAG2217822.1"/>
    </source>
</evidence>
<comment type="caution">
    <text evidence="3">The sequence shown here is derived from an EMBL/GenBank/DDBJ whole genome shotgun (WGS) entry which is preliminary data.</text>
</comment>
<keyword evidence="2" id="KW-0812">Transmembrane</keyword>
<keyword evidence="2" id="KW-1133">Transmembrane helix</keyword>
<feature type="region of interest" description="Disordered" evidence="1">
    <location>
        <begin position="20"/>
        <end position="39"/>
    </location>
</feature>
<keyword evidence="4" id="KW-1185">Reference proteome</keyword>
<dbReference type="EMBL" id="JAEPRB010000270">
    <property type="protein sequence ID" value="KAG2217822.1"/>
    <property type="molecule type" value="Genomic_DNA"/>
</dbReference>